<dbReference type="PANTHER" id="PTHR12338:SF5">
    <property type="entry name" value="ANTIGEN 43-RELATED"/>
    <property type="match status" value="1"/>
</dbReference>
<dbReference type="Gene3D" id="2.160.20.10">
    <property type="entry name" value="Single-stranded right-handed beta-helix, Pectin lyase-like"/>
    <property type="match status" value="1"/>
</dbReference>
<evidence type="ECO:0000313" key="3">
    <source>
        <dbReference type="Proteomes" id="UP000736373"/>
    </source>
</evidence>
<dbReference type="RefSeq" id="WP_187633517.1">
    <property type="nucleotide sequence ID" value="NZ_VZQQ01000005.1"/>
</dbReference>
<proteinExistence type="predicted"/>
<gene>
    <name evidence="2" type="ORF">F6X42_07235</name>
</gene>
<evidence type="ECO:0000313" key="2">
    <source>
        <dbReference type="EMBL" id="MBC8746405.1"/>
    </source>
</evidence>
<dbReference type="EMBL" id="VZQQ01000005">
    <property type="protein sequence ID" value="MBC8746405.1"/>
    <property type="molecule type" value="Genomic_DNA"/>
</dbReference>
<dbReference type="SUPFAM" id="SSF51126">
    <property type="entry name" value="Pectin lyase-like"/>
    <property type="match status" value="1"/>
</dbReference>
<name>A0ABR7PJ61_9BURK</name>
<dbReference type="InterPro" id="IPR050909">
    <property type="entry name" value="Bact_Autotransporter_VF"/>
</dbReference>
<dbReference type="Gene3D" id="2.160.20.110">
    <property type="match status" value="1"/>
</dbReference>
<dbReference type="InterPro" id="IPR012334">
    <property type="entry name" value="Pectin_lyas_fold"/>
</dbReference>
<feature type="domain" description="Filamentous haemagglutinin FhaB/tRNA nuclease CdiA-like TPS" evidence="1">
    <location>
        <begin position="43"/>
        <end position="154"/>
    </location>
</feature>
<reference evidence="2 3" key="1">
    <citation type="submission" date="2019-09" db="EMBL/GenBank/DDBJ databases">
        <title>Paraburkholderia podalyriae sp. nov., A South African Podalyria-associated rhizobium.</title>
        <authorList>
            <person name="Mavima L."/>
            <person name="Beukes C.W."/>
            <person name="Palmer M."/>
            <person name="De Meyer S.E."/>
            <person name="James E.K."/>
            <person name="Maluk M."/>
            <person name="Avontuur J.R."/>
            <person name="Chan W.Y."/>
            <person name="Venter S.N."/>
            <person name="Steenkamp E.T."/>
        </authorList>
    </citation>
    <scope>NUCLEOTIDE SEQUENCE [LARGE SCALE GENOMIC DNA]</scope>
    <source>
        <strain evidence="2 3">WC7.3b</strain>
    </source>
</reference>
<evidence type="ECO:0000259" key="1">
    <source>
        <dbReference type="SMART" id="SM00912"/>
    </source>
</evidence>
<protein>
    <submittedName>
        <fullName evidence="2">Filamentous hemagglutinin N-terminal domain-containing protein</fullName>
    </submittedName>
</protein>
<dbReference type="InterPro" id="IPR008638">
    <property type="entry name" value="FhaB/CdiA-like_TPS"/>
</dbReference>
<accession>A0ABR7PJ61</accession>
<dbReference type="Proteomes" id="UP000736373">
    <property type="component" value="Unassembled WGS sequence"/>
</dbReference>
<organism evidence="2 3">
    <name type="scientific">Paraburkholderia podalyriae</name>
    <dbReference type="NCBI Taxonomy" id="1938811"/>
    <lineage>
        <taxon>Bacteria</taxon>
        <taxon>Pseudomonadati</taxon>
        <taxon>Pseudomonadota</taxon>
        <taxon>Betaproteobacteria</taxon>
        <taxon>Burkholderiales</taxon>
        <taxon>Burkholderiaceae</taxon>
        <taxon>Paraburkholderia</taxon>
    </lineage>
</organism>
<dbReference type="Pfam" id="PF05860">
    <property type="entry name" value="TPS"/>
    <property type="match status" value="1"/>
</dbReference>
<sequence>MKNSWLRSQRRWHDSRAVARFALPAAALVMYCFTPLRAHAQAAGALPGGGHFVAGNGSIVASGSTLTINQSSGRGVINWDRFSIGSSNRVVFANGGGATLNRVTGGVPSAIAGTLTASGTVYLINPQGIVIGPRGVVTTTGRFVASTLDADPATFMNGQPLVLAGNSDSRVVNLGNIASTGGDVFLIARNSVVNDGTISAPAGTAELAVGKQVLLQDSASGKQVFVQAGAGGAVTNRGVIQAAQISLQAVDGNIYALAGNHDAIRATGTATRDGHVWLVADTGSVAQRGAIAASNADGSGATVETQAAQLSFGKHAVVRAAQWNLSTPKFTIDGAAARALRRSLNAGTSVNVRTTGANGNTGDLDVASPINWQGGASLTLAAFRTLTVGQHVTLANHGSGNLTLRADASSVDNSGSITNEGVIDWSHGSGIVNVLYDMNGTYSAGTMLVNPSWTPAPASGQLTQITAYRLVNNVADLESVRQDLGGNYALGTDIDATGHALTPIGNHTTPFTGQFDGMWHTVSNATINIDDFSTDYSSGLFGVVGHGGVLRDVGVDNASVSTSLQGSGILAGVNQGVIAYAHTTGLAGEQTQEGTTFGGLVGRNDGTIERSSSSATISGSDANGGLVGRNVGSISQSYATGAVDPVYSTGYGGGLIGVNEGMVSQSFATGPVQTQLMPTHGVIGFGSGTLASDVYWNTQTTGQAISGGNLPLANGLTTAQMSDPASFAGYDFGPNGAWIMPAGATHPVLRGPAGQ</sequence>
<dbReference type="PANTHER" id="PTHR12338">
    <property type="entry name" value="AUTOTRANSPORTER"/>
    <property type="match status" value="1"/>
</dbReference>
<dbReference type="InterPro" id="IPR011050">
    <property type="entry name" value="Pectin_lyase_fold/virulence"/>
</dbReference>
<comment type="caution">
    <text evidence="2">The sequence shown here is derived from an EMBL/GenBank/DDBJ whole genome shotgun (WGS) entry which is preliminary data.</text>
</comment>
<dbReference type="NCBIfam" id="TIGR01901">
    <property type="entry name" value="adhes_NPXG"/>
    <property type="match status" value="1"/>
</dbReference>
<keyword evidence="3" id="KW-1185">Reference proteome</keyword>
<dbReference type="SMART" id="SM00912">
    <property type="entry name" value="Haemagg_act"/>
    <property type="match status" value="1"/>
</dbReference>